<protein>
    <recommendedName>
        <fullName evidence="8">Guanine nucleotide-binding protein subunit beta-like protein</fullName>
    </recommendedName>
</protein>
<evidence type="ECO:0000313" key="7">
    <source>
        <dbReference type="Proteomes" id="UP000674318"/>
    </source>
</evidence>
<dbReference type="RefSeq" id="XP_067755404.1">
    <property type="nucleotide sequence ID" value="XM_067898960.1"/>
</dbReference>
<gene>
    <name evidence="6" type="ORF">JKF63_02936</name>
</gene>
<dbReference type="Gene3D" id="2.130.10.10">
    <property type="entry name" value="YVTN repeat-like/Quinoprotein amine dehydrogenase"/>
    <property type="match status" value="2"/>
</dbReference>
<dbReference type="OrthoDB" id="496at2759"/>
<dbReference type="InterPro" id="IPR019775">
    <property type="entry name" value="WD40_repeat_CS"/>
</dbReference>
<keyword evidence="3" id="KW-0687">Ribonucleoprotein</keyword>
<dbReference type="InterPro" id="IPR036322">
    <property type="entry name" value="WD40_repeat_dom_sf"/>
</dbReference>
<sequence>MYSGRGNGVTPTAGGNRGSTSATGPTFASRTRSTGRCPAAIRGSMAGGRRSSGDRLRTSSPSTSAAVVRGRGPLHQGPAPTPSTLIDAQRRSPARMSDAGAGRSAAHNAIQAEMDALADDFYGSVPSRAPGGNIALTRASVRTASPDSLYYKAHPGHGLSADMLRLTTSWYKGPVDVTGRTFDASNSNLLCMDALVPAAAASRSVCRAPAARTFGAAPVSASSPLCVVGSADHGLKVFDLCTMREVKTLYTKTCGHTEWVTACRFLSDRRVISGGMDSKLCLWSDVARGGQARCVDLLGHTSSISQLELSESHGRPIAMSASYDRTIRIWELDSATGGGQVGCLSGHKGPVTHFSWRATEVLSGDRQGTVKLWDVETAQCHFTASSKRGQIGSLGHLVHPDVGHLALFGDQGGVVTAVDARASCSARPVFQDVLHRGGMVTFILAPSPEAVSAPLIVTCGADKRISVRDARQNFAEVYTFTDHNDFIYSMEVMDKLLLSGAGNGRLLVHNMETGDLLYELQANTAAVREIFASPSMLVAAGDDGNAKVYDFM</sequence>
<evidence type="ECO:0000256" key="2">
    <source>
        <dbReference type="ARBA" id="ARBA00022737"/>
    </source>
</evidence>
<dbReference type="AlphaFoldDB" id="A0A836L891"/>
<dbReference type="PROSITE" id="PS00678">
    <property type="entry name" value="WD_REPEATS_1"/>
    <property type="match status" value="1"/>
</dbReference>
<evidence type="ECO:0008006" key="8">
    <source>
        <dbReference type="Google" id="ProtNLM"/>
    </source>
</evidence>
<feature type="compositionally biased region" description="Low complexity" evidence="5">
    <location>
        <begin position="39"/>
        <end position="49"/>
    </location>
</feature>
<dbReference type="GO" id="GO:0005840">
    <property type="term" value="C:ribosome"/>
    <property type="evidence" value="ECO:0007669"/>
    <property type="project" value="UniProtKB-KW"/>
</dbReference>
<evidence type="ECO:0000256" key="4">
    <source>
        <dbReference type="PROSITE-ProRule" id="PRU00221"/>
    </source>
</evidence>
<dbReference type="InterPro" id="IPR001680">
    <property type="entry name" value="WD40_rpt"/>
</dbReference>
<reference evidence="6 7" key="1">
    <citation type="submission" date="2021-02" db="EMBL/GenBank/DDBJ databases">
        <title>Porcisia hertigi Genome sequencing and assembly.</title>
        <authorList>
            <person name="Almutairi H."/>
            <person name="Gatherer D."/>
        </authorList>
    </citation>
    <scope>NUCLEOTIDE SEQUENCE [LARGE SCALE GENOMIC DNA]</scope>
    <source>
        <strain evidence="6 7">C119</strain>
    </source>
</reference>
<evidence type="ECO:0000256" key="3">
    <source>
        <dbReference type="ARBA" id="ARBA00022980"/>
    </source>
</evidence>
<feature type="repeat" description="WD" evidence="4">
    <location>
        <begin position="297"/>
        <end position="334"/>
    </location>
</feature>
<feature type="repeat" description="WD" evidence="4">
    <location>
        <begin position="344"/>
        <end position="383"/>
    </location>
</feature>
<comment type="caution">
    <text evidence="6">The sequence shown here is derived from an EMBL/GenBank/DDBJ whole genome shotgun (WGS) entry which is preliminary data.</text>
</comment>
<keyword evidence="3" id="KW-0689">Ribosomal protein</keyword>
<keyword evidence="1 4" id="KW-0853">WD repeat</keyword>
<dbReference type="EMBL" id="JAFJZO010000030">
    <property type="protein sequence ID" value="KAG5498650.1"/>
    <property type="molecule type" value="Genomic_DNA"/>
</dbReference>
<proteinExistence type="predicted"/>
<feature type="region of interest" description="Disordered" evidence="5">
    <location>
        <begin position="1"/>
        <end position="106"/>
    </location>
</feature>
<evidence type="ECO:0000256" key="1">
    <source>
        <dbReference type="ARBA" id="ARBA00022574"/>
    </source>
</evidence>
<dbReference type="Proteomes" id="UP000674318">
    <property type="component" value="Unassembled WGS sequence"/>
</dbReference>
<dbReference type="PANTHER" id="PTHR19848">
    <property type="entry name" value="WD40 REPEAT PROTEIN"/>
    <property type="match status" value="1"/>
</dbReference>
<dbReference type="PANTHER" id="PTHR19848:SF7">
    <property type="entry name" value="F-BOX AND WD-40 DOMAIN PROTEIN 7"/>
    <property type="match status" value="1"/>
</dbReference>
<organism evidence="6 7">
    <name type="scientific">Porcisia hertigi</name>
    <dbReference type="NCBI Taxonomy" id="2761500"/>
    <lineage>
        <taxon>Eukaryota</taxon>
        <taxon>Discoba</taxon>
        <taxon>Euglenozoa</taxon>
        <taxon>Kinetoplastea</taxon>
        <taxon>Metakinetoplastina</taxon>
        <taxon>Trypanosomatida</taxon>
        <taxon>Trypanosomatidae</taxon>
        <taxon>Leishmaniinae</taxon>
        <taxon>Porcisia</taxon>
    </lineage>
</organism>
<evidence type="ECO:0000256" key="5">
    <source>
        <dbReference type="SAM" id="MobiDB-lite"/>
    </source>
</evidence>
<dbReference type="SUPFAM" id="SSF50978">
    <property type="entry name" value="WD40 repeat-like"/>
    <property type="match status" value="1"/>
</dbReference>
<feature type="compositionally biased region" description="Polar residues" evidence="5">
    <location>
        <begin position="18"/>
        <end position="34"/>
    </location>
</feature>
<dbReference type="SMART" id="SM00320">
    <property type="entry name" value="WD40"/>
    <property type="match status" value="6"/>
</dbReference>
<dbReference type="KEGG" id="phet:94289037"/>
<dbReference type="Pfam" id="PF00400">
    <property type="entry name" value="WD40"/>
    <property type="match status" value="3"/>
</dbReference>
<evidence type="ECO:0000313" key="6">
    <source>
        <dbReference type="EMBL" id="KAG5498650.1"/>
    </source>
</evidence>
<name>A0A836L891_9TRYP</name>
<dbReference type="GeneID" id="94289037"/>
<dbReference type="PROSITE" id="PS50294">
    <property type="entry name" value="WD_REPEATS_REGION"/>
    <property type="match status" value="2"/>
</dbReference>
<dbReference type="InterPro" id="IPR015943">
    <property type="entry name" value="WD40/YVTN_repeat-like_dom_sf"/>
</dbReference>
<keyword evidence="2" id="KW-0677">Repeat</keyword>
<dbReference type="PROSITE" id="PS50082">
    <property type="entry name" value="WD_REPEATS_2"/>
    <property type="match status" value="2"/>
</dbReference>
<accession>A0A836L891</accession>
<keyword evidence="7" id="KW-1185">Reference proteome</keyword>